<accession>A0ABW5UKW9</accession>
<organism evidence="3 4">
    <name type="scientific">Comamonas terrae</name>
    <dbReference type="NCBI Taxonomy" id="673548"/>
    <lineage>
        <taxon>Bacteria</taxon>
        <taxon>Pseudomonadati</taxon>
        <taxon>Pseudomonadota</taxon>
        <taxon>Betaproteobacteria</taxon>
        <taxon>Burkholderiales</taxon>
        <taxon>Comamonadaceae</taxon>
        <taxon>Comamonas</taxon>
    </lineage>
</organism>
<reference evidence="4" key="1">
    <citation type="journal article" date="2019" name="Int. J. Syst. Evol. Microbiol.">
        <title>The Global Catalogue of Microorganisms (GCM) 10K type strain sequencing project: providing services to taxonomists for standard genome sequencing and annotation.</title>
        <authorList>
            <consortium name="The Broad Institute Genomics Platform"/>
            <consortium name="The Broad Institute Genome Sequencing Center for Infectious Disease"/>
            <person name="Wu L."/>
            <person name="Ma J."/>
        </authorList>
    </citation>
    <scope>NUCLEOTIDE SEQUENCE [LARGE SCALE GENOMIC DNA]</scope>
    <source>
        <strain evidence="4">TISTR 1906</strain>
    </source>
</reference>
<dbReference type="EMBL" id="JBHUMV010000003">
    <property type="protein sequence ID" value="MFD2754287.1"/>
    <property type="molecule type" value="Genomic_DNA"/>
</dbReference>
<proteinExistence type="predicted"/>
<evidence type="ECO:0000256" key="2">
    <source>
        <dbReference type="SAM" id="MobiDB-lite"/>
    </source>
</evidence>
<evidence type="ECO:0000313" key="4">
    <source>
        <dbReference type="Proteomes" id="UP001597463"/>
    </source>
</evidence>
<dbReference type="Proteomes" id="UP001597463">
    <property type="component" value="Unassembled WGS sequence"/>
</dbReference>
<keyword evidence="4" id="KW-1185">Reference proteome</keyword>
<protein>
    <submittedName>
        <fullName evidence="3">Uncharacterized protein</fullName>
    </submittedName>
</protein>
<evidence type="ECO:0000256" key="1">
    <source>
        <dbReference type="SAM" id="Coils"/>
    </source>
</evidence>
<feature type="region of interest" description="Disordered" evidence="2">
    <location>
        <begin position="110"/>
        <end position="150"/>
    </location>
</feature>
<feature type="compositionally biased region" description="Low complexity" evidence="2">
    <location>
        <begin position="128"/>
        <end position="139"/>
    </location>
</feature>
<feature type="coiled-coil region" evidence="1">
    <location>
        <begin position="57"/>
        <end position="84"/>
    </location>
</feature>
<evidence type="ECO:0000313" key="3">
    <source>
        <dbReference type="EMBL" id="MFD2754287.1"/>
    </source>
</evidence>
<name>A0ABW5UKW9_9BURK</name>
<comment type="caution">
    <text evidence="3">The sequence shown here is derived from an EMBL/GenBank/DDBJ whole genome shotgun (WGS) entry which is preliminary data.</text>
</comment>
<keyword evidence="1" id="KW-0175">Coiled coil</keyword>
<sequence>MARYTVKSVVIRDGKRVPTGATLELTAREAEDLGAAVQILQPSSEELQAEDAADARLKAEIRAREEAISRAEAAKSELIELRSRFETEIRTREEALAAAVARAEAAEKALAEATAPAKAAEKVPEPAPAQADAAAPQDAKAGKGKTGSLV</sequence>
<gene>
    <name evidence="3" type="ORF">ACFSW6_09315</name>
</gene>
<dbReference type="RefSeq" id="WP_157082117.1">
    <property type="nucleotide sequence ID" value="NZ_BCNT01000016.1"/>
</dbReference>